<protein>
    <recommendedName>
        <fullName evidence="1">PPM-type phosphatase domain-containing protein</fullName>
    </recommendedName>
</protein>
<evidence type="ECO:0000259" key="1">
    <source>
        <dbReference type="Pfam" id="PF13672"/>
    </source>
</evidence>
<dbReference type="InterPro" id="IPR036457">
    <property type="entry name" value="PPM-type-like_dom_sf"/>
</dbReference>
<dbReference type="STRING" id="1802661.A2649_04105"/>
<accession>A0A1F8EEL5</accession>
<dbReference type="SUPFAM" id="SSF81606">
    <property type="entry name" value="PP2C-like"/>
    <property type="match status" value="1"/>
</dbReference>
<evidence type="ECO:0000313" key="3">
    <source>
        <dbReference type="Proteomes" id="UP000176893"/>
    </source>
</evidence>
<dbReference type="Proteomes" id="UP000176893">
    <property type="component" value="Unassembled WGS sequence"/>
</dbReference>
<comment type="caution">
    <text evidence="2">The sequence shown here is derived from an EMBL/GenBank/DDBJ whole genome shotgun (WGS) entry which is preliminary data.</text>
</comment>
<dbReference type="AlphaFoldDB" id="A0A1F8EEL5"/>
<reference evidence="2 3" key="1">
    <citation type="journal article" date="2016" name="Nat. Commun.">
        <title>Thousands of microbial genomes shed light on interconnected biogeochemical processes in an aquifer system.</title>
        <authorList>
            <person name="Anantharaman K."/>
            <person name="Brown C.T."/>
            <person name="Hug L.A."/>
            <person name="Sharon I."/>
            <person name="Castelle C.J."/>
            <person name="Probst A.J."/>
            <person name="Thomas B.C."/>
            <person name="Singh A."/>
            <person name="Wilkins M.J."/>
            <person name="Karaoz U."/>
            <person name="Brodie E.L."/>
            <person name="Williams K.H."/>
            <person name="Hubbard S.S."/>
            <person name="Banfield J.F."/>
        </authorList>
    </citation>
    <scope>NUCLEOTIDE SEQUENCE [LARGE SCALE GENOMIC DNA]</scope>
</reference>
<dbReference type="InterPro" id="IPR001932">
    <property type="entry name" value="PPM-type_phosphatase-like_dom"/>
</dbReference>
<feature type="domain" description="PPM-type phosphatase" evidence="1">
    <location>
        <begin position="13"/>
        <end position="142"/>
    </location>
</feature>
<sequence length="292" mass="32035">MGQRFCVDDYFHIGQMHLGSGKPCQDYSFSGVIDEGAFAIVSDGCSTGRHTDVGARIIALSTVSALQRWLKATNTSINKLGQLVTEQHNYAILKSCEAFNLQLPDMLATCLYVCLTPTGGLVGIQGDGVIAKVYRDGSITLAAYRWDNNTPLYPAYAADNYSSFIKVHGNDPNLSPLQVEYHHHNALGDIQINPQSISLGEAIKGITQKISGDEAVELSFLAVFTDGVMQVEGVHWKDAVLQLLAFKNVEGEFAKRRMIRFIKNSKAEGKKGPLDDISYAVIRIDHEIPEEV</sequence>
<dbReference type="EMBL" id="MGJB01000001">
    <property type="protein sequence ID" value="OGM99294.1"/>
    <property type="molecule type" value="Genomic_DNA"/>
</dbReference>
<gene>
    <name evidence="2" type="ORF">A2649_04105</name>
</gene>
<organism evidence="2 3">
    <name type="scientific">Candidatus Yanofskybacteria bacterium RIFCSPHIGHO2_01_FULL_41_26</name>
    <dbReference type="NCBI Taxonomy" id="1802661"/>
    <lineage>
        <taxon>Bacteria</taxon>
        <taxon>Candidatus Yanofskyibacteriota</taxon>
    </lineage>
</organism>
<dbReference type="Pfam" id="PF13672">
    <property type="entry name" value="PP2C_2"/>
    <property type="match status" value="1"/>
</dbReference>
<evidence type="ECO:0000313" key="2">
    <source>
        <dbReference type="EMBL" id="OGM99294.1"/>
    </source>
</evidence>
<proteinExistence type="predicted"/>
<name>A0A1F8EEL5_9BACT</name>